<feature type="transmembrane region" description="Helical" evidence="8">
    <location>
        <begin position="22"/>
        <end position="43"/>
    </location>
</feature>
<dbReference type="PANTHER" id="PTHR31686:SF1">
    <property type="entry name" value="SULFITE EFFLUX PUMP SSU1"/>
    <property type="match status" value="1"/>
</dbReference>
<comment type="similarity">
    <text evidence="2">Belongs to the tellurite-resistance/dicarboxylate transporter (TDT) family.</text>
</comment>
<evidence type="ECO:0000256" key="3">
    <source>
        <dbReference type="ARBA" id="ARBA00022448"/>
    </source>
</evidence>
<dbReference type="EMBL" id="VFOR01000001">
    <property type="protein sequence ID" value="TQL62355.1"/>
    <property type="molecule type" value="Genomic_DNA"/>
</dbReference>
<keyword evidence="4" id="KW-1003">Cell membrane</keyword>
<evidence type="ECO:0000256" key="7">
    <source>
        <dbReference type="ARBA" id="ARBA00023136"/>
    </source>
</evidence>
<keyword evidence="10" id="KW-1185">Reference proteome</keyword>
<feature type="transmembrane region" description="Helical" evidence="8">
    <location>
        <begin position="237"/>
        <end position="257"/>
    </location>
</feature>
<keyword evidence="3" id="KW-0813">Transport</keyword>
<feature type="transmembrane region" description="Helical" evidence="8">
    <location>
        <begin position="132"/>
        <end position="150"/>
    </location>
</feature>
<feature type="transmembrane region" description="Helical" evidence="8">
    <location>
        <begin position="93"/>
        <end position="120"/>
    </location>
</feature>
<dbReference type="InterPro" id="IPR051629">
    <property type="entry name" value="Sulfite_efflux_TDT"/>
</dbReference>
<organism evidence="9 10">
    <name type="scientific">Propioniferax innocua</name>
    <dbReference type="NCBI Taxonomy" id="1753"/>
    <lineage>
        <taxon>Bacteria</taxon>
        <taxon>Bacillati</taxon>
        <taxon>Actinomycetota</taxon>
        <taxon>Actinomycetes</taxon>
        <taxon>Propionibacteriales</taxon>
        <taxon>Propionibacteriaceae</taxon>
        <taxon>Propioniferax</taxon>
    </lineage>
</organism>
<feature type="transmembrane region" description="Helical" evidence="8">
    <location>
        <begin position="269"/>
        <end position="287"/>
    </location>
</feature>
<comment type="subcellular location">
    <subcellularLocation>
        <location evidence="1">Cell membrane</location>
        <topology evidence="1">Multi-pass membrane protein</topology>
    </subcellularLocation>
</comment>
<dbReference type="InterPro" id="IPR038665">
    <property type="entry name" value="Voltage-dep_anion_channel_sf"/>
</dbReference>
<dbReference type="Pfam" id="PF03595">
    <property type="entry name" value="SLAC1"/>
    <property type="match status" value="1"/>
</dbReference>
<dbReference type="GO" id="GO:0005886">
    <property type="term" value="C:plasma membrane"/>
    <property type="evidence" value="ECO:0007669"/>
    <property type="project" value="UniProtKB-SubCell"/>
</dbReference>
<dbReference type="GO" id="GO:0055085">
    <property type="term" value="P:transmembrane transport"/>
    <property type="evidence" value="ECO:0007669"/>
    <property type="project" value="InterPro"/>
</dbReference>
<evidence type="ECO:0000313" key="9">
    <source>
        <dbReference type="EMBL" id="TQL62355.1"/>
    </source>
</evidence>
<dbReference type="InterPro" id="IPR004695">
    <property type="entry name" value="SLAC1/Mae1/Ssu1/TehA"/>
</dbReference>
<comment type="caution">
    <text evidence="9">The sequence shown here is derived from an EMBL/GenBank/DDBJ whole genome shotgun (WGS) entry which is preliminary data.</text>
</comment>
<feature type="transmembrane region" description="Helical" evidence="8">
    <location>
        <begin position="64"/>
        <end position="87"/>
    </location>
</feature>
<keyword evidence="5 8" id="KW-0812">Transmembrane</keyword>
<keyword evidence="7 8" id="KW-0472">Membrane</keyword>
<name>A0A542ZPR8_9ACTN</name>
<dbReference type="AlphaFoldDB" id="A0A542ZPR8"/>
<evidence type="ECO:0000256" key="4">
    <source>
        <dbReference type="ARBA" id="ARBA00022475"/>
    </source>
</evidence>
<feature type="transmembrane region" description="Helical" evidence="8">
    <location>
        <begin position="299"/>
        <end position="320"/>
    </location>
</feature>
<dbReference type="PANTHER" id="PTHR31686">
    <property type="match status" value="1"/>
</dbReference>
<evidence type="ECO:0000313" key="10">
    <source>
        <dbReference type="Proteomes" id="UP000316196"/>
    </source>
</evidence>
<evidence type="ECO:0000256" key="1">
    <source>
        <dbReference type="ARBA" id="ARBA00004651"/>
    </source>
</evidence>
<evidence type="ECO:0000256" key="6">
    <source>
        <dbReference type="ARBA" id="ARBA00022989"/>
    </source>
</evidence>
<evidence type="ECO:0000256" key="5">
    <source>
        <dbReference type="ARBA" id="ARBA00022692"/>
    </source>
</evidence>
<evidence type="ECO:0000256" key="2">
    <source>
        <dbReference type="ARBA" id="ARBA00008566"/>
    </source>
</evidence>
<feature type="transmembrane region" description="Helical" evidence="8">
    <location>
        <begin position="194"/>
        <end position="217"/>
    </location>
</feature>
<accession>A0A542ZPR8</accession>
<dbReference type="Proteomes" id="UP000316196">
    <property type="component" value="Unassembled WGS sequence"/>
</dbReference>
<reference evidence="9 10" key="1">
    <citation type="submission" date="2019-06" db="EMBL/GenBank/DDBJ databases">
        <title>Sequencing the genomes of 1000 actinobacteria strains.</title>
        <authorList>
            <person name="Klenk H.-P."/>
        </authorList>
    </citation>
    <scope>NUCLEOTIDE SEQUENCE [LARGE SCALE GENOMIC DNA]</scope>
    <source>
        <strain evidence="9 10">DSM 8251</strain>
    </source>
</reference>
<keyword evidence="6 8" id="KW-1133">Transmembrane helix</keyword>
<feature type="transmembrane region" description="Helical" evidence="8">
    <location>
        <begin position="162"/>
        <end position="182"/>
    </location>
</feature>
<protein>
    <submittedName>
        <fullName evidence="9">Tellurite resistance protein TehA-like permease</fullName>
    </submittedName>
</protein>
<sequence length="324" mass="33526">MGTGMLATLTHLHAGDSPLGAWGSRMLVVVGWSLAVTLTAAFARRIGQDPGVWRNSVTGVGSAAWGMVSMGILAIGSATGAIVPAWSAESADVAQAVFVACWGLGTLIGLISTFGFSAGLVRRRPPDPRPSWGLAVVPPMVSATTGATLTSELGLPGAFIDVLMACFVCSLVLGGIIFTIAYRHHAVVEEIPVALAPTAWIPLGVVGQSSAAAVAIAGLSVERLGAPHWADVVGVGYAAGMLGLGVPLSLFAVFLTVRGFVRRMPFSPVWWSLTFPIGTLSLGSLYLSRHLPAMEHVSVAIWMVLMGTWTLCATASLRSLRGGV</sequence>
<dbReference type="Gene3D" id="1.50.10.150">
    <property type="entry name" value="Voltage-dependent anion channel"/>
    <property type="match status" value="1"/>
</dbReference>
<gene>
    <name evidence="9" type="ORF">FB460_0128</name>
</gene>
<proteinExistence type="inferred from homology"/>
<evidence type="ECO:0000256" key="8">
    <source>
        <dbReference type="SAM" id="Phobius"/>
    </source>
</evidence>